<reference evidence="1 2" key="1">
    <citation type="submission" date="2015-07" db="EMBL/GenBank/DDBJ databases">
        <authorList>
            <consortium name="Pathogen Informatics"/>
        </authorList>
    </citation>
    <scope>NUCLEOTIDE SEQUENCE [LARGE SCALE GENOMIC DNA]</scope>
    <source>
        <strain evidence="1 2">A325</strain>
    </source>
</reference>
<evidence type="ECO:0000313" key="1">
    <source>
        <dbReference type="EMBL" id="CSC30481.1"/>
    </source>
</evidence>
<proteinExistence type="predicted"/>
<protein>
    <submittedName>
        <fullName evidence="1">Uncharacterized protein</fullName>
    </submittedName>
</protein>
<organism evidence="1 2">
    <name type="scientific">Vibrio cholerae</name>
    <dbReference type="NCBI Taxonomy" id="666"/>
    <lineage>
        <taxon>Bacteria</taxon>
        <taxon>Pseudomonadati</taxon>
        <taxon>Pseudomonadota</taxon>
        <taxon>Gammaproteobacteria</taxon>
        <taxon>Vibrionales</taxon>
        <taxon>Vibrionaceae</taxon>
        <taxon>Vibrio</taxon>
    </lineage>
</organism>
<dbReference type="Proteomes" id="UP000046067">
    <property type="component" value="Unassembled WGS sequence"/>
</dbReference>
<accession>A0A655Y4Y8</accession>
<name>A0A655Y4Y8_VIBCL</name>
<evidence type="ECO:0000313" key="2">
    <source>
        <dbReference type="Proteomes" id="UP000046067"/>
    </source>
</evidence>
<gene>
    <name evidence="1" type="ORF">ERS013201_02304</name>
</gene>
<dbReference type="AlphaFoldDB" id="A0A655Y4Y8"/>
<sequence length="180" mass="18846">MARGENVNGANPGTQERHFWLPEYTASSCHSSTSRGTPPSEVTASTIVNKPCCFARAPNACVSLKAPVDVSACTKDSIFASGCSSIAACTFSTLIGQPHSSSTTTTSAPQRTALSRIRSPNTPLRQTITLSPGSTRLTKQASIPALPGAETAIVNSFSVWKAYFNSCFSSSIIPINSGSR</sequence>
<dbReference type="EMBL" id="CWQJ01000013">
    <property type="protein sequence ID" value="CSC30481.1"/>
    <property type="molecule type" value="Genomic_DNA"/>
</dbReference>